<dbReference type="SUPFAM" id="SSF46689">
    <property type="entry name" value="Homeodomain-like"/>
    <property type="match status" value="1"/>
</dbReference>
<dbReference type="PROSITE" id="PS51071">
    <property type="entry name" value="HTH_RPIR"/>
    <property type="match status" value="1"/>
</dbReference>
<dbReference type="Gene3D" id="3.40.50.10490">
    <property type="entry name" value="Glucose-6-phosphate isomerase like protein, domain 1"/>
    <property type="match status" value="1"/>
</dbReference>
<dbReference type="PANTHER" id="PTHR30514:SF1">
    <property type="entry name" value="HTH-TYPE TRANSCRIPTIONAL REGULATOR HEXR-RELATED"/>
    <property type="match status" value="1"/>
</dbReference>
<feature type="domain" description="SIS" evidence="5">
    <location>
        <begin position="120"/>
        <end position="257"/>
    </location>
</feature>
<dbReference type="PROSITE" id="PS51464">
    <property type="entry name" value="SIS"/>
    <property type="match status" value="1"/>
</dbReference>
<reference evidence="6 7" key="1">
    <citation type="submission" date="2018-12" db="EMBL/GenBank/DDBJ databases">
        <title>Vibrio sp. isolated from China Sea.</title>
        <authorList>
            <person name="Li Y."/>
        </authorList>
    </citation>
    <scope>NUCLEOTIDE SEQUENCE [LARGE SCALE GENOMIC DNA]</scope>
    <source>
        <strain evidence="6 7">BEI207</strain>
    </source>
</reference>
<protein>
    <submittedName>
        <fullName evidence="6">MurR/RpiR family transcriptional regulator</fullName>
    </submittedName>
</protein>
<dbReference type="AlphaFoldDB" id="A0A3S0Q3V6"/>
<dbReference type="PANTHER" id="PTHR30514">
    <property type="entry name" value="GLUCOKINASE"/>
    <property type="match status" value="1"/>
</dbReference>
<evidence type="ECO:0000256" key="2">
    <source>
        <dbReference type="ARBA" id="ARBA00023125"/>
    </source>
</evidence>
<dbReference type="InterPro" id="IPR036388">
    <property type="entry name" value="WH-like_DNA-bd_sf"/>
</dbReference>
<sequence>MNSISILTKLRSQTGSLSPKQRLVAQYVSVNAQQVQFQTITELAKSTQTSEATVVRMCRDFGFKGYSDFRMALAKDISASTSSDVEDKSESDIFTMAENEAVRAIRDTHILINKSKVISVCNTFSSANNVHIVGVGASQVLAQYLHYRLVRIGISTNIYSDTHMASMRAIKAGEKDVWVFVSSSGSTRELVHIAQILERKSVQSVCLSNIKMSPLASLCTQTLVAASPESPLTGGSLSSKIGVMYMIDVLMRGILEQNPELEQVFEYTADATMALMI</sequence>
<comment type="caution">
    <text evidence="6">The sequence shown here is derived from an EMBL/GenBank/DDBJ whole genome shotgun (WGS) entry which is preliminary data.</text>
</comment>
<dbReference type="Pfam" id="PF01418">
    <property type="entry name" value="HTH_6"/>
    <property type="match status" value="1"/>
</dbReference>
<evidence type="ECO:0000256" key="1">
    <source>
        <dbReference type="ARBA" id="ARBA00023015"/>
    </source>
</evidence>
<dbReference type="SUPFAM" id="SSF53697">
    <property type="entry name" value="SIS domain"/>
    <property type="match status" value="1"/>
</dbReference>
<dbReference type="GO" id="GO:1901135">
    <property type="term" value="P:carbohydrate derivative metabolic process"/>
    <property type="evidence" value="ECO:0007669"/>
    <property type="project" value="InterPro"/>
</dbReference>
<dbReference type="EMBL" id="RXZH01000001">
    <property type="protein sequence ID" value="RTZ18022.1"/>
    <property type="molecule type" value="Genomic_DNA"/>
</dbReference>
<dbReference type="RefSeq" id="WP_126572769.1">
    <property type="nucleotide sequence ID" value="NZ_RXZH01000001.1"/>
</dbReference>
<keyword evidence="2" id="KW-0238">DNA-binding</keyword>
<dbReference type="InterPro" id="IPR047640">
    <property type="entry name" value="RpiR-like"/>
</dbReference>
<gene>
    <name evidence="6" type="ORF">EJ063_04320</name>
</gene>
<accession>A0A3S0Q3V6</accession>
<keyword evidence="1" id="KW-0805">Transcription regulation</keyword>
<dbReference type="OrthoDB" id="3684496at2"/>
<keyword evidence="7" id="KW-1185">Reference proteome</keyword>
<evidence type="ECO:0000313" key="7">
    <source>
        <dbReference type="Proteomes" id="UP000268973"/>
    </source>
</evidence>
<dbReference type="GO" id="GO:0003677">
    <property type="term" value="F:DNA binding"/>
    <property type="evidence" value="ECO:0007669"/>
    <property type="project" value="UniProtKB-KW"/>
</dbReference>
<dbReference type="InterPro" id="IPR000281">
    <property type="entry name" value="HTH_RpiR"/>
</dbReference>
<dbReference type="Proteomes" id="UP000268973">
    <property type="component" value="Unassembled WGS sequence"/>
</dbReference>
<dbReference type="GO" id="GO:0097367">
    <property type="term" value="F:carbohydrate derivative binding"/>
    <property type="evidence" value="ECO:0007669"/>
    <property type="project" value="InterPro"/>
</dbReference>
<dbReference type="InterPro" id="IPR001347">
    <property type="entry name" value="SIS_dom"/>
</dbReference>
<proteinExistence type="predicted"/>
<evidence type="ECO:0000259" key="4">
    <source>
        <dbReference type="PROSITE" id="PS51071"/>
    </source>
</evidence>
<dbReference type="GO" id="GO:0003700">
    <property type="term" value="F:DNA-binding transcription factor activity"/>
    <property type="evidence" value="ECO:0007669"/>
    <property type="project" value="InterPro"/>
</dbReference>
<evidence type="ECO:0000259" key="5">
    <source>
        <dbReference type="PROSITE" id="PS51464"/>
    </source>
</evidence>
<dbReference type="CDD" id="cd05013">
    <property type="entry name" value="SIS_RpiR"/>
    <property type="match status" value="1"/>
</dbReference>
<evidence type="ECO:0000313" key="6">
    <source>
        <dbReference type="EMBL" id="RTZ18022.1"/>
    </source>
</evidence>
<dbReference type="Pfam" id="PF01380">
    <property type="entry name" value="SIS"/>
    <property type="match status" value="1"/>
</dbReference>
<evidence type="ECO:0000256" key="3">
    <source>
        <dbReference type="ARBA" id="ARBA00023163"/>
    </source>
</evidence>
<dbReference type="InterPro" id="IPR035472">
    <property type="entry name" value="RpiR-like_SIS"/>
</dbReference>
<keyword evidence="3" id="KW-0804">Transcription</keyword>
<dbReference type="InterPro" id="IPR009057">
    <property type="entry name" value="Homeodomain-like_sf"/>
</dbReference>
<feature type="domain" description="HTH rpiR-type" evidence="4">
    <location>
        <begin position="4"/>
        <end position="80"/>
    </location>
</feature>
<name>A0A3S0Q3V6_9VIBR</name>
<dbReference type="Gene3D" id="1.10.10.10">
    <property type="entry name" value="Winged helix-like DNA-binding domain superfamily/Winged helix DNA-binding domain"/>
    <property type="match status" value="1"/>
</dbReference>
<organism evidence="6 7">
    <name type="scientific">Vibrio aquaticus</name>
    <dbReference type="NCBI Taxonomy" id="2496559"/>
    <lineage>
        <taxon>Bacteria</taxon>
        <taxon>Pseudomonadati</taxon>
        <taxon>Pseudomonadota</taxon>
        <taxon>Gammaproteobacteria</taxon>
        <taxon>Vibrionales</taxon>
        <taxon>Vibrionaceae</taxon>
        <taxon>Vibrio</taxon>
    </lineage>
</organism>
<dbReference type="InterPro" id="IPR046348">
    <property type="entry name" value="SIS_dom_sf"/>
</dbReference>